<sequence length="165" mass="18136">MRHQRGAVLILALTLLVALAALTLASFRGADIQQLLATGQRDREATLAAAEATLEAAWEEGRSRMTRPTTCSGADCDDVYPRGELPLGPGNNWRVTDDTWWTNNGELTEDGRYVVEYLGFIPDDLGVGRAGRKGRDLYRVIARATGSQPGTRVVLEVIYARRFTD</sequence>
<evidence type="ECO:0000259" key="1">
    <source>
        <dbReference type="Pfam" id="PF13681"/>
    </source>
</evidence>
<dbReference type="AlphaFoldDB" id="A0A1I1PXN2"/>
<feature type="domain" description="PilX/PilW C-terminal" evidence="1">
    <location>
        <begin position="93"/>
        <end position="160"/>
    </location>
</feature>
<dbReference type="OrthoDB" id="5298746at2"/>
<dbReference type="RefSeq" id="WP_093427523.1">
    <property type="nucleotide sequence ID" value="NZ_FOMJ01000002.1"/>
</dbReference>
<protein>
    <submittedName>
        <fullName evidence="2">Type IV pilus assembly protein PilX C-term</fullName>
    </submittedName>
</protein>
<evidence type="ECO:0000313" key="2">
    <source>
        <dbReference type="EMBL" id="SFD14467.1"/>
    </source>
</evidence>
<reference evidence="2 3" key="1">
    <citation type="submission" date="2016-10" db="EMBL/GenBank/DDBJ databases">
        <authorList>
            <person name="de Groot N.N."/>
        </authorList>
    </citation>
    <scope>NUCLEOTIDE SEQUENCE [LARGE SCALE GENOMIC DNA]</scope>
    <source>
        <strain evidence="2 3">HL3</strain>
    </source>
</reference>
<name>A0A1I1PXN2_9GAMM</name>
<proteinExistence type="predicted"/>
<evidence type="ECO:0000313" key="3">
    <source>
        <dbReference type="Proteomes" id="UP000198611"/>
    </source>
</evidence>
<organism evidence="2 3">
    <name type="scientific">Thiohalospira halophila DSM 15071</name>
    <dbReference type="NCBI Taxonomy" id="1123397"/>
    <lineage>
        <taxon>Bacteria</taxon>
        <taxon>Pseudomonadati</taxon>
        <taxon>Pseudomonadota</taxon>
        <taxon>Gammaproteobacteria</taxon>
        <taxon>Thiohalospirales</taxon>
        <taxon>Thiohalospiraceae</taxon>
        <taxon>Thiohalospira</taxon>
    </lineage>
</organism>
<dbReference type="STRING" id="1123397.SAMN05660831_00848"/>
<dbReference type="EMBL" id="FOMJ01000002">
    <property type="protein sequence ID" value="SFD14467.1"/>
    <property type="molecule type" value="Genomic_DNA"/>
</dbReference>
<dbReference type="Proteomes" id="UP000198611">
    <property type="component" value="Unassembled WGS sequence"/>
</dbReference>
<accession>A0A1I1PXN2</accession>
<dbReference type="Pfam" id="PF13681">
    <property type="entry name" value="PilX"/>
    <property type="match status" value="1"/>
</dbReference>
<dbReference type="InterPro" id="IPR025205">
    <property type="entry name" value="PilX/PilW_C"/>
</dbReference>
<keyword evidence="3" id="KW-1185">Reference proteome</keyword>
<gene>
    <name evidence="2" type="ORF">SAMN05660831_00848</name>
</gene>